<feature type="compositionally biased region" description="Basic and acidic residues" evidence="6">
    <location>
        <begin position="471"/>
        <end position="485"/>
    </location>
</feature>
<feature type="compositionally biased region" description="Acidic residues" evidence="6">
    <location>
        <begin position="237"/>
        <end position="253"/>
    </location>
</feature>
<gene>
    <name evidence="10" type="ORF">B0T24DRAFT_160453</name>
</gene>
<keyword evidence="3" id="KW-0963">Cytoplasm</keyword>
<keyword evidence="10" id="KW-0418">Kinase</keyword>
<evidence type="ECO:0000259" key="8">
    <source>
        <dbReference type="SMART" id="SM01070"/>
    </source>
</evidence>
<proteinExistence type="inferred from homology"/>
<reference evidence="10" key="2">
    <citation type="submission" date="2023-06" db="EMBL/GenBank/DDBJ databases">
        <authorList>
            <consortium name="Lawrence Berkeley National Laboratory"/>
            <person name="Haridas S."/>
            <person name="Hensen N."/>
            <person name="Bonometti L."/>
            <person name="Westerberg I."/>
            <person name="Brannstrom I.O."/>
            <person name="Guillou S."/>
            <person name="Cros-Aarteil S."/>
            <person name="Calhoun S."/>
            <person name="Kuo A."/>
            <person name="Mondo S."/>
            <person name="Pangilinan J."/>
            <person name="Riley R."/>
            <person name="Labutti K."/>
            <person name="Andreopoulos B."/>
            <person name="Lipzen A."/>
            <person name="Chen C."/>
            <person name="Yanf M."/>
            <person name="Daum C."/>
            <person name="Ng V."/>
            <person name="Clum A."/>
            <person name="Steindorff A."/>
            <person name="Ohm R."/>
            <person name="Martin F."/>
            <person name="Silar P."/>
            <person name="Natvig D."/>
            <person name="Lalanne C."/>
            <person name="Gautier V."/>
            <person name="Ament-Velasquez S.L."/>
            <person name="Kruys A."/>
            <person name="Hutchinson M.I."/>
            <person name="Powell A.J."/>
            <person name="Barry K."/>
            <person name="Miller A.N."/>
            <person name="Grigoriev I.V."/>
            <person name="Debuchy R."/>
            <person name="Gladieux P."/>
            <person name="Thoren M.H."/>
            <person name="Johannesson H."/>
        </authorList>
    </citation>
    <scope>NUCLEOTIDE SEQUENCE</scope>
    <source>
        <strain evidence="10">CBS 958.72</strain>
    </source>
</reference>
<dbReference type="SMART" id="SM01069">
    <property type="entry name" value="CDC37_C"/>
    <property type="match status" value="1"/>
</dbReference>
<feature type="region of interest" description="Disordered" evidence="6">
    <location>
        <begin position="194"/>
        <end position="255"/>
    </location>
</feature>
<dbReference type="Proteomes" id="UP001287356">
    <property type="component" value="Unassembled WGS sequence"/>
</dbReference>
<keyword evidence="4" id="KW-0143">Chaperone</keyword>
<evidence type="ECO:0000256" key="5">
    <source>
        <dbReference type="ARBA" id="ARBA00031396"/>
    </source>
</evidence>
<organism evidence="10 11">
    <name type="scientific">Lasiosphaeria ovina</name>
    <dbReference type="NCBI Taxonomy" id="92902"/>
    <lineage>
        <taxon>Eukaryota</taxon>
        <taxon>Fungi</taxon>
        <taxon>Dikarya</taxon>
        <taxon>Ascomycota</taxon>
        <taxon>Pezizomycotina</taxon>
        <taxon>Sordariomycetes</taxon>
        <taxon>Sordariomycetidae</taxon>
        <taxon>Sordariales</taxon>
        <taxon>Lasiosphaeriaceae</taxon>
        <taxon>Lasiosphaeria</taxon>
    </lineage>
</organism>
<dbReference type="SMART" id="SM01070">
    <property type="entry name" value="CDC37_M"/>
    <property type="match status" value="1"/>
</dbReference>
<dbReference type="InterPro" id="IPR038189">
    <property type="entry name" value="Cdc37_Hsp90-bd_sf"/>
</dbReference>
<dbReference type="SMART" id="SM01071">
    <property type="entry name" value="CDC37_N"/>
    <property type="match status" value="1"/>
</dbReference>
<sequence>MPIDYSKWDALELSDDSDIEVHPNVDKRSFIRAKQNKIHAEREQRKNQIETLKYERIINDTLIKRISSLLASLRSHAADAESRNPGEVAFRAVMETAASVDPKDDQPPPRPAGVHDAEESLPTYTKMIATLLDQVNKALDEKKVDQDKRYGAMLAEVADHLEKVTTLQSDLHKKLAELEKLEKSKITSESIHTGFDSSHINKSTSAGDKGSSKPELLNPNFAGTPSVPAPPSAPGAADDDDDGDGDGDGDDMEASPADKQFAQIKAFEQRQSLSFLSAHPEILTEKDTDAILMLAFNAQLEGRDDYARNCVHQALLLQYCRALGRDGVALFFKRIMTPNHQAQGIFFKDVQETYLRIKTRTREINLQRAKDEAAGTAAGEQIQLHAVEPGTVINIRIPAKDSEDPAEKAGREIFESFTPEMQAALETGTLDEVNKAIGKLAVDEAEELVAKLGEAGILSIEEEIIDATTEDGQKKLKTLEEEAHSTKAHSTKAHSTKAHSTEAQGTEDPE</sequence>
<dbReference type="Pfam" id="PF08564">
    <property type="entry name" value="CDC37_C"/>
    <property type="match status" value="1"/>
</dbReference>
<name>A0AAE0KML4_9PEZI</name>
<dbReference type="Pfam" id="PF08565">
    <property type="entry name" value="CDC37_M"/>
    <property type="match status" value="1"/>
</dbReference>
<feature type="domain" description="Cdc37 N-terminal" evidence="9">
    <location>
        <begin position="2"/>
        <end position="198"/>
    </location>
</feature>
<reference evidence="10" key="1">
    <citation type="journal article" date="2023" name="Mol. Phylogenet. Evol.">
        <title>Genome-scale phylogeny and comparative genomics of the fungal order Sordariales.</title>
        <authorList>
            <person name="Hensen N."/>
            <person name="Bonometti L."/>
            <person name="Westerberg I."/>
            <person name="Brannstrom I.O."/>
            <person name="Guillou S."/>
            <person name="Cros-Aarteil S."/>
            <person name="Calhoun S."/>
            <person name="Haridas S."/>
            <person name="Kuo A."/>
            <person name="Mondo S."/>
            <person name="Pangilinan J."/>
            <person name="Riley R."/>
            <person name="LaButti K."/>
            <person name="Andreopoulos B."/>
            <person name="Lipzen A."/>
            <person name="Chen C."/>
            <person name="Yan M."/>
            <person name="Daum C."/>
            <person name="Ng V."/>
            <person name="Clum A."/>
            <person name="Steindorff A."/>
            <person name="Ohm R.A."/>
            <person name="Martin F."/>
            <person name="Silar P."/>
            <person name="Natvig D.O."/>
            <person name="Lalanne C."/>
            <person name="Gautier V."/>
            <person name="Ament-Velasquez S.L."/>
            <person name="Kruys A."/>
            <person name="Hutchinson M.I."/>
            <person name="Powell A.J."/>
            <person name="Barry K."/>
            <person name="Miller A.N."/>
            <person name="Grigoriev I.V."/>
            <person name="Debuchy R."/>
            <person name="Gladieux P."/>
            <person name="Hiltunen Thoren M."/>
            <person name="Johannesson H."/>
        </authorList>
    </citation>
    <scope>NUCLEOTIDE SEQUENCE</scope>
    <source>
        <strain evidence="10">CBS 958.72</strain>
    </source>
</reference>
<dbReference type="GO" id="GO:0019901">
    <property type="term" value="F:protein kinase binding"/>
    <property type="evidence" value="ECO:0007669"/>
    <property type="project" value="InterPro"/>
</dbReference>
<dbReference type="Gene3D" id="1.20.58.610">
    <property type="entry name" value="Cdc37, Hsp90 binding domain"/>
    <property type="match status" value="1"/>
</dbReference>
<evidence type="ECO:0000313" key="10">
    <source>
        <dbReference type="EMBL" id="KAK3379523.1"/>
    </source>
</evidence>
<keyword evidence="10" id="KW-0808">Transferase</keyword>
<evidence type="ECO:0000256" key="3">
    <source>
        <dbReference type="ARBA" id="ARBA00022490"/>
    </source>
</evidence>
<dbReference type="InterPro" id="IPR013855">
    <property type="entry name" value="Cdc37_N_dom"/>
</dbReference>
<dbReference type="FunFam" id="1.20.58.610:FF:000002">
    <property type="entry name" value="Hsp90 co-chaperone Cdc37, putative"/>
    <property type="match status" value="1"/>
</dbReference>
<comment type="caution">
    <text evidence="10">The sequence shown here is derived from an EMBL/GenBank/DDBJ whole genome shotgun (WGS) entry which is preliminary data.</text>
</comment>
<comment type="subcellular location">
    <subcellularLocation>
        <location evidence="1">Cytoplasm</location>
    </subcellularLocation>
</comment>
<dbReference type="EMBL" id="JAULSN010000002">
    <property type="protein sequence ID" value="KAK3379523.1"/>
    <property type="molecule type" value="Genomic_DNA"/>
</dbReference>
<evidence type="ECO:0000256" key="6">
    <source>
        <dbReference type="SAM" id="MobiDB-lite"/>
    </source>
</evidence>
<evidence type="ECO:0000259" key="7">
    <source>
        <dbReference type="SMART" id="SM01069"/>
    </source>
</evidence>
<dbReference type="InterPro" id="IPR004918">
    <property type="entry name" value="Cdc37"/>
</dbReference>
<dbReference type="GO" id="GO:0051087">
    <property type="term" value="F:protein-folding chaperone binding"/>
    <property type="evidence" value="ECO:0007669"/>
    <property type="project" value="TreeGrafter"/>
</dbReference>
<dbReference type="GO" id="GO:0016301">
    <property type="term" value="F:kinase activity"/>
    <property type="evidence" value="ECO:0007669"/>
    <property type="project" value="UniProtKB-KW"/>
</dbReference>
<protein>
    <recommendedName>
        <fullName evidence="5">Hsp90 chaperone protein kinase-targeting subunit</fullName>
    </recommendedName>
</protein>
<dbReference type="GO" id="GO:0050821">
    <property type="term" value="P:protein stabilization"/>
    <property type="evidence" value="ECO:0007669"/>
    <property type="project" value="TreeGrafter"/>
</dbReference>
<evidence type="ECO:0000256" key="1">
    <source>
        <dbReference type="ARBA" id="ARBA00004496"/>
    </source>
</evidence>
<feature type="compositionally biased region" description="Basic residues" evidence="6">
    <location>
        <begin position="486"/>
        <end position="497"/>
    </location>
</feature>
<dbReference type="PANTHER" id="PTHR12800:SF4">
    <property type="entry name" value="HSP90 CO-CHAPERONE CDC37"/>
    <property type="match status" value="1"/>
</dbReference>
<keyword evidence="11" id="KW-1185">Reference proteome</keyword>
<comment type="similarity">
    <text evidence="2">Belongs to the CDC37 family.</text>
</comment>
<accession>A0AAE0KML4</accession>
<dbReference type="Pfam" id="PF03234">
    <property type="entry name" value="CDC37_N"/>
    <property type="match status" value="1"/>
</dbReference>
<dbReference type="SUPFAM" id="SSF101391">
    <property type="entry name" value="Hsp90 co-chaperone CDC37"/>
    <property type="match status" value="1"/>
</dbReference>
<feature type="region of interest" description="Disordered" evidence="6">
    <location>
        <begin position="98"/>
        <end position="119"/>
    </location>
</feature>
<feature type="region of interest" description="Disordered" evidence="6">
    <location>
        <begin position="471"/>
        <end position="510"/>
    </location>
</feature>
<evidence type="ECO:0000256" key="2">
    <source>
        <dbReference type="ARBA" id="ARBA00006222"/>
    </source>
</evidence>
<dbReference type="AlphaFoldDB" id="A0AAE0KML4"/>
<feature type="domain" description="Cdc37 C-terminal" evidence="7">
    <location>
        <begin position="395"/>
        <end position="494"/>
    </location>
</feature>
<feature type="domain" description="Cdc37 Hsp90 binding" evidence="8">
    <location>
        <begin position="201"/>
        <end position="380"/>
    </location>
</feature>
<feature type="compositionally biased region" description="Basic and acidic residues" evidence="6">
    <location>
        <begin position="101"/>
        <end position="118"/>
    </location>
</feature>
<dbReference type="InterPro" id="IPR013874">
    <property type="entry name" value="Cdc37_Hsp90-bd"/>
</dbReference>
<feature type="compositionally biased region" description="Polar residues" evidence="6">
    <location>
        <begin position="194"/>
        <end position="206"/>
    </location>
</feature>
<evidence type="ECO:0000259" key="9">
    <source>
        <dbReference type="SMART" id="SM01071"/>
    </source>
</evidence>
<dbReference type="GO" id="GO:0005737">
    <property type="term" value="C:cytoplasm"/>
    <property type="evidence" value="ECO:0007669"/>
    <property type="project" value="UniProtKB-SubCell"/>
</dbReference>
<dbReference type="PANTHER" id="PTHR12800">
    <property type="entry name" value="CDC37-RELATED"/>
    <property type="match status" value="1"/>
</dbReference>
<dbReference type="GO" id="GO:0006457">
    <property type="term" value="P:protein folding"/>
    <property type="evidence" value="ECO:0007669"/>
    <property type="project" value="TreeGrafter"/>
</dbReference>
<evidence type="ECO:0000313" key="11">
    <source>
        <dbReference type="Proteomes" id="UP001287356"/>
    </source>
</evidence>
<dbReference type="GO" id="GO:0051082">
    <property type="term" value="F:unfolded protein binding"/>
    <property type="evidence" value="ECO:0007669"/>
    <property type="project" value="TreeGrafter"/>
</dbReference>
<dbReference type="GO" id="GO:0031072">
    <property type="term" value="F:heat shock protein binding"/>
    <property type="evidence" value="ECO:0007669"/>
    <property type="project" value="TreeGrafter"/>
</dbReference>
<evidence type="ECO:0000256" key="4">
    <source>
        <dbReference type="ARBA" id="ARBA00023186"/>
    </source>
</evidence>
<dbReference type="InterPro" id="IPR013873">
    <property type="entry name" value="Cdc37_C"/>
</dbReference>